<dbReference type="InterPro" id="IPR001810">
    <property type="entry name" value="F-box_dom"/>
</dbReference>
<evidence type="ECO:0000313" key="2">
    <source>
        <dbReference type="EMBL" id="KAH6597827.1"/>
    </source>
</evidence>
<reference evidence="2 3" key="1">
    <citation type="submission" date="2021-02" db="EMBL/GenBank/DDBJ databases">
        <title>Variation within the Batrachochytrium salamandrivorans European outbreak.</title>
        <authorList>
            <person name="Kelly M."/>
            <person name="Pasmans F."/>
            <person name="Shea T.P."/>
            <person name="Munoz J.F."/>
            <person name="Carranza S."/>
            <person name="Cuomo C.A."/>
            <person name="Martel A."/>
        </authorList>
    </citation>
    <scope>NUCLEOTIDE SEQUENCE [LARGE SCALE GENOMIC DNA]</scope>
    <source>
        <strain evidence="2 3">AMFP18/2</strain>
    </source>
</reference>
<feature type="domain" description="F-box" evidence="1">
    <location>
        <begin position="16"/>
        <end position="54"/>
    </location>
</feature>
<dbReference type="EMBL" id="JAFCIX010000127">
    <property type="protein sequence ID" value="KAH6597827.1"/>
    <property type="molecule type" value="Genomic_DNA"/>
</dbReference>
<dbReference type="Gene3D" id="1.20.1280.50">
    <property type="match status" value="1"/>
</dbReference>
<evidence type="ECO:0000313" key="3">
    <source>
        <dbReference type="Proteomes" id="UP001648503"/>
    </source>
</evidence>
<gene>
    <name evidence="2" type="ORF">BASA50_004172</name>
</gene>
<dbReference type="InterPro" id="IPR036047">
    <property type="entry name" value="F-box-like_dom_sf"/>
</dbReference>
<comment type="caution">
    <text evidence="2">The sequence shown here is derived from an EMBL/GenBank/DDBJ whole genome shotgun (WGS) entry which is preliminary data.</text>
</comment>
<dbReference type="SUPFAM" id="SSF81383">
    <property type="entry name" value="F-box domain"/>
    <property type="match status" value="1"/>
</dbReference>
<dbReference type="Pfam" id="PF00646">
    <property type="entry name" value="F-box"/>
    <property type="match status" value="1"/>
</dbReference>
<dbReference type="Proteomes" id="UP001648503">
    <property type="component" value="Unassembled WGS sequence"/>
</dbReference>
<organism evidence="2 3">
    <name type="scientific">Batrachochytrium salamandrivorans</name>
    <dbReference type="NCBI Taxonomy" id="1357716"/>
    <lineage>
        <taxon>Eukaryota</taxon>
        <taxon>Fungi</taxon>
        <taxon>Fungi incertae sedis</taxon>
        <taxon>Chytridiomycota</taxon>
        <taxon>Chytridiomycota incertae sedis</taxon>
        <taxon>Chytridiomycetes</taxon>
        <taxon>Rhizophydiales</taxon>
        <taxon>Rhizophydiales incertae sedis</taxon>
        <taxon>Batrachochytrium</taxon>
    </lineage>
</organism>
<proteinExistence type="predicted"/>
<protein>
    <recommendedName>
        <fullName evidence="1">F-box domain-containing protein</fullName>
    </recommendedName>
</protein>
<accession>A0ABQ8FJ34</accession>
<evidence type="ECO:0000259" key="1">
    <source>
        <dbReference type="Pfam" id="PF00646"/>
    </source>
</evidence>
<sequence>MTRRTAATVSLEALAPEEIWRSIMMFVEDTDLHLLCKVCQLFRRFSTDLVLWRKLVHERNPERLEMQLTQPQRPSRVDLAIRGILRASSSPETLARHIQEGRYVNGPLGVQTFQAGQVVKRTFTRSALGRLLVGRPDVAELCHRGVFPIEVGGPIYTATASTLVAVAAAGSRSISPRLFPRMAALRSALRRDKLKRSLQSCRSMGKPNESTFGKLYGPNSPLLQTLAMLTKHFAELQLQHKLRHRPNVEAMELRKVLRSGVHIAHMICPSIRPKVAFYESLSIVG</sequence>
<name>A0ABQ8FJ34_9FUNG</name>
<keyword evidence="3" id="KW-1185">Reference proteome</keyword>